<keyword evidence="4" id="KW-1185">Reference proteome</keyword>
<gene>
    <name evidence="3" type="ORF">FAZ21_07085</name>
</gene>
<evidence type="ECO:0000256" key="1">
    <source>
        <dbReference type="SAM" id="SignalP"/>
    </source>
</evidence>
<dbReference type="InterPro" id="IPR003583">
    <property type="entry name" value="Hlx-hairpin-Hlx_DNA-bd_motif"/>
</dbReference>
<dbReference type="PANTHER" id="PTHR21180">
    <property type="entry name" value="ENDONUCLEASE/EXONUCLEASE/PHOSPHATASE FAMILY DOMAIN-CONTAINING PROTEIN 1"/>
    <property type="match status" value="1"/>
</dbReference>
<dbReference type="GO" id="GO:0006281">
    <property type="term" value="P:DNA repair"/>
    <property type="evidence" value="ECO:0007669"/>
    <property type="project" value="InterPro"/>
</dbReference>
<evidence type="ECO:0000259" key="2">
    <source>
        <dbReference type="SMART" id="SM00278"/>
    </source>
</evidence>
<dbReference type="OrthoDB" id="8687931at2"/>
<protein>
    <submittedName>
        <fullName evidence="3">ComEA family DNA-binding protein</fullName>
    </submittedName>
</protein>
<dbReference type="PANTHER" id="PTHR21180:SF32">
    <property type="entry name" value="ENDONUCLEASE_EXONUCLEASE_PHOSPHATASE FAMILY DOMAIN-CONTAINING PROTEIN 1"/>
    <property type="match status" value="1"/>
</dbReference>
<comment type="caution">
    <text evidence="3">The sequence shown here is derived from an EMBL/GenBank/DDBJ whole genome shotgun (WGS) entry which is preliminary data.</text>
</comment>
<reference evidence="3 4" key="1">
    <citation type="submission" date="2019-04" db="EMBL/GenBank/DDBJ databases">
        <title>Chitiniphilus eburnea sp. nov., a novel chitinolytic bacterium isolated from aquaculture sludge.</title>
        <authorList>
            <person name="Sheng M."/>
        </authorList>
    </citation>
    <scope>NUCLEOTIDE SEQUENCE [LARGE SCALE GENOMIC DNA]</scope>
    <source>
        <strain evidence="3 4">HX-2-15</strain>
    </source>
</reference>
<dbReference type="InterPro" id="IPR051675">
    <property type="entry name" value="Endo/Exo/Phosphatase_dom_1"/>
</dbReference>
<name>A0A4U0Q3K7_9NEIS</name>
<dbReference type="GO" id="GO:0003677">
    <property type="term" value="F:DNA binding"/>
    <property type="evidence" value="ECO:0007669"/>
    <property type="project" value="UniProtKB-KW"/>
</dbReference>
<dbReference type="Proteomes" id="UP000310016">
    <property type="component" value="Unassembled WGS sequence"/>
</dbReference>
<keyword evidence="1" id="KW-0732">Signal</keyword>
<feature type="domain" description="Helix-hairpin-helix DNA-binding motif class 1" evidence="2">
    <location>
        <begin position="60"/>
        <end position="79"/>
    </location>
</feature>
<feature type="signal peptide" evidence="1">
    <location>
        <begin position="1"/>
        <end position="20"/>
    </location>
</feature>
<dbReference type="EMBL" id="SUMF01000004">
    <property type="protein sequence ID" value="TJZ75666.1"/>
    <property type="molecule type" value="Genomic_DNA"/>
</dbReference>
<evidence type="ECO:0000313" key="4">
    <source>
        <dbReference type="Proteomes" id="UP000310016"/>
    </source>
</evidence>
<dbReference type="InterPro" id="IPR010994">
    <property type="entry name" value="RuvA_2-like"/>
</dbReference>
<dbReference type="SMART" id="SM00278">
    <property type="entry name" value="HhH1"/>
    <property type="match status" value="2"/>
</dbReference>
<proteinExistence type="predicted"/>
<dbReference type="NCBIfam" id="TIGR00426">
    <property type="entry name" value="competence protein ComEA helix-hairpin-helix repeat region"/>
    <property type="match status" value="1"/>
</dbReference>
<dbReference type="RefSeq" id="WP_136772578.1">
    <property type="nucleotide sequence ID" value="NZ_CP156074.1"/>
</dbReference>
<dbReference type="SUPFAM" id="SSF47781">
    <property type="entry name" value="RuvA domain 2-like"/>
    <property type="match status" value="1"/>
</dbReference>
<evidence type="ECO:0000313" key="3">
    <source>
        <dbReference type="EMBL" id="TJZ75666.1"/>
    </source>
</evidence>
<keyword evidence="3" id="KW-0238">DNA-binding</keyword>
<dbReference type="GO" id="GO:0015628">
    <property type="term" value="P:protein secretion by the type II secretion system"/>
    <property type="evidence" value="ECO:0007669"/>
    <property type="project" value="TreeGrafter"/>
</dbReference>
<feature type="chain" id="PRO_5020800310" evidence="1">
    <location>
        <begin position="21"/>
        <end position="99"/>
    </location>
</feature>
<sequence>MMQKIVGLLVGLLLAASAWAAVDINTATAEQLETLPGIGAAKAKAIVDYRGKNGPFKSTQDLTRVPGIKEGTYARLKDEVSVGKPAAKAAPAKAAAKKK</sequence>
<dbReference type="Gene3D" id="1.10.150.280">
    <property type="entry name" value="AF1531-like domain"/>
    <property type="match status" value="1"/>
</dbReference>
<accession>A0A4U0Q3K7</accession>
<feature type="domain" description="Helix-hairpin-helix DNA-binding motif class 1" evidence="2">
    <location>
        <begin position="30"/>
        <end position="49"/>
    </location>
</feature>
<dbReference type="AlphaFoldDB" id="A0A4U0Q3K7"/>
<organism evidence="3 4">
    <name type="scientific">Chitiniphilus eburneus</name>
    <dbReference type="NCBI Taxonomy" id="2571148"/>
    <lineage>
        <taxon>Bacteria</taxon>
        <taxon>Pseudomonadati</taxon>
        <taxon>Pseudomonadota</taxon>
        <taxon>Betaproteobacteria</taxon>
        <taxon>Neisseriales</taxon>
        <taxon>Chitinibacteraceae</taxon>
        <taxon>Chitiniphilus</taxon>
    </lineage>
</organism>
<dbReference type="InterPro" id="IPR004509">
    <property type="entry name" value="Competence_ComEA_HhH"/>
</dbReference>
<dbReference type="GO" id="GO:0015627">
    <property type="term" value="C:type II protein secretion system complex"/>
    <property type="evidence" value="ECO:0007669"/>
    <property type="project" value="TreeGrafter"/>
</dbReference>
<dbReference type="Pfam" id="PF12836">
    <property type="entry name" value="HHH_3"/>
    <property type="match status" value="1"/>
</dbReference>